<dbReference type="GO" id="GO:0006606">
    <property type="term" value="P:protein import into nucleus"/>
    <property type="evidence" value="ECO:0007669"/>
    <property type="project" value="InterPro"/>
</dbReference>
<dbReference type="GO" id="GO:0005737">
    <property type="term" value="C:cytoplasm"/>
    <property type="evidence" value="ECO:0007669"/>
    <property type="project" value="UniProtKB-SubCell"/>
</dbReference>
<feature type="domain" description="TOG" evidence="10">
    <location>
        <begin position="330"/>
        <end position="563"/>
    </location>
</feature>
<dbReference type="InterPro" id="IPR001494">
    <property type="entry name" value="Importin-beta_N"/>
</dbReference>
<keyword evidence="3" id="KW-0813">Transport</keyword>
<dbReference type="Gene3D" id="1.25.10.10">
    <property type="entry name" value="Leucine-rich Repeat Variant"/>
    <property type="match status" value="1"/>
</dbReference>
<dbReference type="Pfam" id="PF25574">
    <property type="entry name" value="TPR_IMB1"/>
    <property type="match status" value="1"/>
</dbReference>
<dbReference type="InterPro" id="IPR040122">
    <property type="entry name" value="Importin_beta"/>
</dbReference>
<accession>A0A1Y2F2K5</accession>
<dbReference type="InParanoid" id="A0A1Y2F2K5"/>
<dbReference type="InterPro" id="IPR011989">
    <property type="entry name" value="ARM-like"/>
</dbReference>
<evidence type="ECO:0000313" key="11">
    <source>
        <dbReference type="EMBL" id="ORY78099.1"/>
    </source>
</evidence>
<feature type="repeat" description="HEAT" evidence="8">
    <location>
        <begin position="161"/>
        <end position="199"/>
    </location>
</feature>
<gene>
    <name evidence="11" type="ORF">BCR35DRAFT_305277</name>
</gene>
<dbReference type="SMART" id="SM01349">
    <property type="entry name" value="TOG"/>
    <property type="match status" value="1"/>
</dbReference>
<keyword evidence="6" id="KW-0653">Protein transport</keyword>
<dbReference type="OrthoDB" id="7862313at2759"/>
<evidence type="ECO:0000256" key="1">
    <source>
        <dbReference type="ARBA" id="ARBA00004123"/>
    </source>
</evidence>
<keyword evidence="7" id="KW-0539">Nucleus</keyword>
<evidence type="ECO:0000256" key="8">
    <source>
        <dbReference type="PROSITE-ProRule" id="PRU00103"/>
    </source>
</evidence>
<dbReference type="InterPro" id="IPR058584">
    <property type="entry name" value="IMB1_TNPO1-like_TPR"/>
</dbReference>
<dbReference type="PROSITE" id="PS50077">
    <property type="entry name" value="HEAT_REPEAT"/>
    <property type="match status" value="2"/>
</dbReference>
<evidence type="ECO:0000256" key="6">
    <source>
        <dbReference type="ARBA" id="ARBA00022927"/>
    </source>
</evidence>
<dbReference type="InterPro" id="IPR016024">
    <property type="entry name" value="ARM-type_fold"/>
</dbReference>
<dbReference type="InterPro" id="IPR034085">
    <property type="entry name" value="TOG"/>
</dbReference>
<dbReference type="InterPro" id="IPR021133">
    <property type="entry name" value="HEAT_type_2"/>
</dbReference>
<evidence type="ECO:0000259" key="10">
    <source>
        <dbReference type="SMART" id="SM01349"/>
    </source>
</evidence>
<dbReference type="PANTHER" id="PTHR10527">
    <property type="entry name" value="IMPORTIN BETA"/>
    <property type="match status" value="1"/>
</dbReference>
<evidence type="ECO:0000313" key="12">
    <source>
        <dbReference type="Proteomes" id="UP000193467"/>
    </source>
</evidence>
<keyword evidence="12" id="KW-1185">Reference proteome</keyword>
<organism evidence="11 12">
    <name type="scientific">Leucosporidium creatinivorum</name>
    <dbReference type="NCBI Taxonomy" id="106004"/>
    <lineage>
        <taxon>Eukaryota</taxon>
        <taxon>Fungi</taxon>
        <taxon>Dikarya</taxon>
        <taxon>Basidiomycota</taxon>
        <taxon>Pucciniomycotina</taxon>
        <taxon>Microbotryomycetes</taxon>
        <taxon>Leucosporidiales</taxon>
        <taxon>Leucosporidium</taxon>
    </lineage>
</organism>
<feature type="domain" description="Importin N-terminal" evidence="9">
    <location>
        <begin position="28"/>
        <end position="99"/>
    </location>
</feature>
<proteinExistence type="predicted"/>
<dbReference type="AlphaFoldDB" id="A0A1Y2F2K5"/>
<keyword evidence="5" id="KW-0677">Repeat</keyword>
<evidence type="ECO:0000256" key="7">
    <source>
        <dbReference type="ARBA" id="ARBA00023242"/>
    </source>
</evidence>
<evidence type="ECO:0000256" key="2">
    <source>
        <dbReference type="ARBA" id="ARBA00004496"/>
    </source>
</evidence>
<dbReference type="GO" id="GO:0031267">
    <property type="term" value="F:small GTPase binding"/>
    <property type="evidence" value="ECO:0007669"/>
    <property type="project" value="InterPro"/>
</dbReference>
<dbReference type="InterPro" id="IPR057672">
    <property type="entry name" value="TPR_IPO4/5"/>
</dbReference>
<dbReference type="STRING" id="106004.A0A1Y2F2K5"/>
<sequence length="1076" mass="116118">MAAATYTESLYATLQQTIAPDTATIKAATVQLNNHFYTDSQCVPALFEIGTSSPDVAIRQLALVELRKRVQAKKSKQWLAQTGELRTAMKARILEIILTETSGQARAAATRLTSVLARIELQHGTWPELLPWLWNLSATANAAHREVALQTIFMLLDTLVLLELFSKTLADPESLGVRVWTVRALGKLSEFIEQSETAEIAAFQSLIPGIVNVLGQTLEAQDEIAAKSGFEVLEGLTLAETPLLNPHLTALVQFLLTASANTAYEADSRITVLNALLWIVKFKKSKIQALNLAGPIVTALLPIGAEPEPTDADDDVPARTAFRVIDTLATSLPPAQVFPPLFEQVRTLAGSPDAGMRKAAITAFGVVVEGCSLFIQPHLDSLWPLVQGGLNDPEVIVRKAACNALGCLCEMLEEECAKQHAILLPIISKLIGDPETQRSACTALDCLLEVLGNDIEPYIPDLMTALLGLLENAPLGLKGTVVGAIGSAAHASKAKFAPYFEESMRRIVPFLSLTEEGEELELRGVTQDTVGTLAESVGKEQFRPYYEPLMRCALEAMAVPNAPNLKECSYIFFAVLSRVYGEEFAAHLPTIMPILLAAVGQAEIDEQTLFASSANATDYATGVDEDDEAGDFEDIDEDIDSDDEEALFSASTAIAIEKECAADAITELFSNIKTPFLPYVEAAVTALIPGLQHQWHDGIRKSSVAALLGFMTTFHEMSEGPKWEKGTAGSSLGANVAQLANAVLPPIFEMWKEEDERDVVNELCNSFSAALMVVGPALIYPAYIEPLCTHLDLILRRQAPCQIDDEEEAEAAQALGEQSEYDAALISSACDLVGTIATVLGGDFAQIFPTFLPNMAQYYDAERTVGDRSTAIGSLAEIVNGMESSVTPFTEKLFTLFLRALADPEAEVQSNAAFAIGSLIYHSQTDLSSQYMTVLGALHPLFTASADGTRKENAQDNAAGAVARMVIKNAGALPLDQVLPIFVAALPLKRDFAESEWVFNALFSLFQAQNPIILQSLDHLLGVFQVALASVATAFYPTDDAQLKQDTRDRLVELLKAINASSPEKIAAAGLTPYVA</sequence>
<comment type="caution">
    <text evidence="11">The sequence shown here is derived from an EMBL/GenBank/DDBJ whole genome shotgun (WGS) entry which is preliminary data.</text>
</comment>
<feature type="repeat" description="HEAT" evidence="8">
    <location>
        <begin position="382"/>
        <end position="420"/>
    </location>
</feature>
<dbReference type="Pfam" id="PF25780">
    <property type="entry name" value="TPR_IPO5"/>
    <property type="match status" value="1"/>
</dbReference>
<dbReference type="SUPFAM" id="SSF48371">
    <property type="entry name" value="ARM repeat"/>
    <property type="match status" value="2"/>
</dbReference>
<dbReference type="SMART" id="SM00913">
    <property type="entry name" value="IBN_N"/>
    <property type="match status" value="1"/>
</dbReference>
<name>A0A1Y2F2K5_9BASI</name>
<dbReference type="Proteomes" id="UP000193467">
    <property type="component" value="Unassembled WGS sequence"/>
</dbReference>
<dbReference type="FunCoup" id="A0A1Y2F2K5">
    <property type="interactions" value="578"/>
</dbReference>
<comment type="subcellular location">
    <subcellularLocation>
        <location evidence="2">Cytoplasm</location>
    </subcellularLocation>
    <subcellularLocation>
        <location evidence="1">Nucleus</location>
    </subcellularLocation>
</comment>
<evidence type="ECO:0000256" key="4">
    <source>
        <dbReference type="ARBA" id="ARBA00022490"/>
    </source>
</evidence>
<keyword evidence="4" id="KW-0963">Cytoplasm</keyword>
<evidence type="ECO:0000256" key="3">
    <source>
        <dbReference type="ARBA" id="ARBA00022448"/>
    </source>
</evidence>
<evidence type="ECO:0000259" key="9">
    <source>
        <dbReference type="SMART" id="SM00913"/>
    </source>
</evidence>
<reference evidence="11 12" key="1">
    <citation type="submission" date="2016-07" db="EMBL/GenBank/DDBJ databases">
        <title>Pervasive Adenine N6-methylation of Active Genes in Fungi.</title>
        <authorList>
            <consortium name="DOE Joint Genome Institute"/>
            <person name="Mondo S.J."/>
            <person name="Dannebaum R.O."/>
            <person name="Kuo R.C."/>
            <person name="Labutti K."/>
            <person name="Haridas S."/>
            <person name="Kuo A."/>
            <person name="Salamov A."/>
            <person name="Ahrendt S.R."/>
            <person name="Lipzen A."/>
            <person name="Sullivan W."/>
            <person name="Andreopoulos W.B."/>
            <person name="Clum A."/>
            <person name="Lindquist E."/>
            <person name="Daum C."/>
            <person name="Ramamoorthy G.K."/>
            <person name="Gryganskyi A."/>
            <person name="Culley D."/>
            <person name="Magnuson J.K."/>
            <person name="James T.Y."/>
            <person name="O'Malley M.A."/>
            <person name="Stajich J.E."/>
            <person name="Spatafora J.W."/>
            <person name="Visel A."/>
            <person name="Grigoriev I.V."/>
        </authorList>
    </citation>
    <scope>NUCLEOTIDE SEQUENCE [LARGE SCALE GENOMIC DNA]</scope>
    <source>
        <strain evidence="11 12">62-1032</strain>
    </source>
</reference>
<evidence type="ECO:0000256" key="5">
    <source>
        <dbReference type="ARBA" id="ARBA00022737"/>
    </source>
</evidence>
<dbReference type="EMBL" id="MCGR01000030">
    <property type="protein sequence ID" value="ORY78099.1"/>
    <property type="molecule type" value="Genomic_DNA"/>
</dbReference>
<protein>
    <submittedName>
        <fullName evidence="11">Armadillo-type protein</fullName>
    </submittedName>
</protein>
<dbReference type="Pfam" id="PF13513">
    <property type="entry name" value="HEAT_EZ"/>
    <property type="match status" value="1"/>
</dbReference>